<feature type="compositionally biased region" description="Low complexity" evidence="1">
    <location>
        <begin position="1"/>
        <end position="30"/>
    </location>
</feature>
<feature type="compositionally biased region" description="Basic and acidic residues" evidence="1">
    <location>
        <begin position="98"/>
        <end position="108"/>
    </location>
</feature>
<feature type="region of interest" description="Disordered" evidence="1">
    <location>
        <begin position="1"/>
        <end position="118"/>
    </location>
</feature>
<gene>
    <name evidence="2" type="ORF">BCV69DRAFT_284666</name>
</gene>
<organism evidence="2 3">
    <name type="scientific">Pseudomicrostroma glucosiphilum</name>
    <dbReference type="NCBI Taxonomy" id="1684307"/>
    <lineage>
        <taxon>Eukaryota</taxon>
        <taxon>Fungi</taxon>
        <taxon>Dikarya</taxon>
        <taxon>Basidiomycota</taxon>
        <taxon>Ustilaginomycotina</taxon>
        <taxon>Exobasidiomycetes</taxon>
        <taxon>Microstromatales</taxon>
        <taxon>Microstromatales incertae sedis</taxon>
        <taxon>Pseudomicrostroma</taxon>
    </lineage>
</organism>
<feature type="compositionally biased region" description="Basic residues" evidence="1">
    <location>
        <begin position="109"/>
        <end position="118"/>
    </location>
</feature>
<reference evidence="2 3" key="1">
    <citation type="journal article" date="2018" name="Mol. Biol. Evol.">
        <title>Broad Genomic Sampling Reveals a Smut Pathogenic Ancestry of the Fungal Clade Ustilaginomycotina.</title>
        <authorList>
            <person name="Kijpornyongpan T."/>
            <person name="Mondo S.J."/>
            <person name="Barry K."/>
            <person name="Sandor L."/>
            <person name="Lee J."/>
            <person name="Lipzen A."/>
            <person name="Pangilinan J."/>
            <person name="LaButti K."/>
            <person name="Hainaut M."/>
            <person name="Henrissat B."/>
            <person name="Grigoriev I.V."/>
            <person name="Spatafora J.W."/>
            <person name="Aime M.C."/>
        </authorList>
    </citation>
    <scope>NUCLEOTIDE SEQUENCE [LARGE SCALE GENOMIC DNA]</scope>
    <source>
        <strain evidence="2 3">MCA 4718</strain>
    </source>
</reference>
<dbReference type="Proteomes" id="UP000245942">
    <property type="component" value="Unassembled WGS sequence"/>
</dbReference>
<feature type="compositionally biased region" description="Basic and acidic residues" evidence="1">
    <location>
        <begin position="54"/>
        <end position="76"/>
    </location>
</feature>
<dbReference type="GeneID" id="37014858"/>
<proteinExistence type="predicted"/>
<dbReference type="EMBL" id="KZ819333">
    <property type="protein sequence ID" value="PWN19070.1"/>
    <property type="molecule type" value="Genomic_DNA"/>
</dbReference>
<name>A0A316U1J5_9BASI</name>
<evidence type="ECO:0000256" key="1">
    <source>
        <dbReference type="SAM" id="MobiDB-lite"/>
    </source>
</evidence>
<sequence length="118" mass="12852">MFSLRLARSSLASRVAQASSSSSSSSASGSIRFYSGPTTSEEAAKADKHHKHHDKEQMQKETLADHAEGRRADKHTASPNDAPTESEDVAHAHKSNKGPKELQEETAKKRQSLKGTRQ</sequence>
<accession>A0A316U1J5</accession>
<evidence type="ECO:0000313" key="3">
    <source>
        <dbReference type="Proteomes" id="UP000245942"/>
    </source>
</evidence>
<dbReference type="RefSeq" id="XP_025346230.1">
    <property type="nucleotide sequence ID" value="XM_025493124.1"/>
</dbReference>
<dbReference type="AlphaFoldDB" id="A0A316U1J5"/>
<keyword evidence="3" id="KW-1185">Reference proteome</keyword>
<dbReference type="OrthoDB" id="2555115at2759"/>
<protein>
    <submittedName>
        <fullName evidence="2">Uncharacterized protein</fullName>
    </submittedName>
</protein>
<evidence type="ECO:0000313" key="2">
    <source>
        <dbReference type="EMBL" id="PWN19070.1"/>
    </source>
</evidence>